<keyword evidence="2" id="KW-1133">Transmembrane helix</keyword>
<dbReference type="Pfam" id="PF03888">
    <property type="entry name" value="MucB_RseB"/>
    <property type="match status" value="1"/>
</dbReference>
<dbReference type="PANTHER" id="PTHR37507:SF2">
    <property type="entry name" value="SPORULATION PROTEIN YDCC"/>
    <property type="match status" value="1"/>
</dbReference>
<dbReference type="EMBL" id="JBJHZX010000002">
    <property type="protein sequence ID" value="MFL0194255.1"/>
    <property type="molecule type" value="Genomic_DNA"/>
</dbReference>
<organism evidence="4 5">
    <name type="scientific">Candidatus Clostridium eludens</name>
    <dbReference type="NCBI Taxonomy" id="3381663"/>
    <lineage>
        <taxon>Bacteria</taxon>
        <taxon>Bacillati</taxon>
        <taxon>Bacillota</taxon>
        <taxon>Clostridia</taxon>
        <taxon>Eubacteriales</taxon>
        <taxon>Clostridiaceae</taxon>
        <taxon>Clostridium</taxon>
    </lineage>
</organism>
<gene>
    <name evidence="4" type="ORF">ACJDU8_01490</name>
</gene>
<accession>A0ABW8SE91</accession>
<dbReference type="InterPro" id="IPR033434">
    <property type="entry name" value="MucB/RseB_N"/>
</dbReference>
<evidence type="ECO:0000313" key="5">
    <source>
        <dbReference type="Proteomes" id="UP001623660"/>
    </source>
</evidence>
<dbReference type="PANTHER" id="PTHR37507">
    <property type="entry name" value="SPORULATION PROTEIN YDCC"/>
    <property type="match status" value="1"/>
</dbReference>
<evidence type="ECO:0000313" key="4">
    <source>
        <dbReference type="EMBL" id="MFL0194255.1"/>
    </source>
</evidence>
<comment type="caution">
    <text evidence="4">The sequence shown here is derived from an EMBL/GenBank/DDBJ whole genome shotgun (WGS) entry which is preliminary data.</text>
</comment>
<dbReference type="InterPro" id="IPR029046">
    <property type="entry name" value="LolA/LolB/LppX"/>
</dbReference>
<evidence type="ECO:0000259" key="3">
    <source>
        <dbReference type="Pfam" id="PF03888"/>
    </source>
</evidence>
<feature type="region of interest" description="Disordered" evidence="1">
    <location>
        <begin position="1"/>
        <end position="31"/>
    </location>
</feature>
<dbReference type="Gene3D" id="2.50.20.10">
    <property type="entry name" value="Lipoprotein localisation LolA/LolB/LppX"/>
    <property type="match status" value="1"/>
</dbReference>
<sequence length="557" mass="62063">MTDKEKKLTDYIDSLNDEKKPKEHGNAADTPEMEELLETVRLVRSLREPSLPEDSYVENLANNVNKKLLREKSLKRSGKRRLLGIASAAAAVALIVILNILWPFGKSDMVYAMEKAFQEVKAYHGVLQVVETNAQGKSIVQSKIEVWADKEGKYYVKGLEGVEKGVITVNNGQKKWQIQPGQKEVEVLAAFPDSYSFTFELGKEIDDVKNALETKIVGEEKVSGRSAIVMEVTPKGGSPYKIWIDKDTKMPLQKQSAMQYSIQYKVCYTSIDFAGSIPKELLAYNVPKEFKEIDTNTEQIVNSLEDVKEILGFTPTIPENVPSSFIQNNISIVNDAKVVKINYTSKDNKKKVVILQKKSDSEFKPASMAALGKVNNNIAEIQSPIQSEAGVLQGQGAYADITGISSVRWKQDGFEYAVIGNTYLEELEVFIKGLTSGIVDVSSKEQSSGKPQVEVPVDLKVEEQEQKNVDAGHSPWKLDPVFVAQVFASLKISPEGIQGEYPIKYEELKVIKNTGKEAIIEVGGDKTTIKRVYLKRLIREDNTGIWTVVGYDPLKNQ</sequence>
<reference evidence="4 5" key="1">
    <citation type="submission" date="2024-11" db="EMBL/GenBank/DDBJ databases">
        <authorList>
            <person name="Heng Y.C."/>
            <person name="Lim A.C.H."/>
            <person name="Lee J.K.Y."/>
            <person name="Kittelmann S."/>
        </authorList>
    </citation>
    <scope>NUCLEOTIDE SEQUENCE [LARGE SCALE GENOMIC DNA]</scope>
    <source>
        <strain evidence="4 5">WILCCON 0269</strain>
    </source>
</reference>
<dbReference type="RefSeq" id="WP_406790380.1">
    <property type="nucleotide sequence ID" value="NZ_JBJHZX010000002.1"/>
</dbReference>
<keyword evidence="2" id="KW-0472">Membrane</keyword>
<dbReference type="SUPFAM" id="SSF89392">
    <property type="entry name" value="Prokaryotic lipoproteins and lipoprotein localization factors"/>
    <property type="match status" value="1"/>
</dbReference>
<proteinExistence type="predicted"/>
<keyword evidence="5" id="KW-1185">Reference proteome</keyword>
<dbReference type="InterPro" id="IPR052944">
    <property type="entry name" value="Sporulation_related"/>
</dbReference>
<evidence type="ECO:0000256" key="2">
    <source>
        <dbReference type="SAM" id="Phobius"/>
    </source>
</evidence>
<name>A0ABW8SE91_9CLOT</name>
<dbReference type="Proteomes" id="UP001623660">
    <property type="component" value="Unassembled WGS sequence"/>
</dbReference>
<feature type="compositionally biased region" description="Basic and acidic residues" evidence="1">
    <location>
        <begin position="1"/>
        <end position="26"/>
    </location>
</feature>
<evidence type="ECO:0000256" key="1">
    <source>
        <dbReference type="SAM" id="MobiDB-lite"/>
    </source>
</evidence>
<feature type="domain" description="MucB/RseB N-terminal" evidence="3">
    <location>
        <begin position="150"/>
        <end position="255"/>
    </location>
</feature>
<keyword evidence="2" id="KW-0812">Transmembrane</keyword>
<feature type="transmembrane region" description="Helical" evidence="2">
    <location>
        <begin position="82"/>
        <end position="102"/>
    </location>
</feature>
<protein>
    <submittedName>
        <fullName evidence="4">LolA family protein</fullName>
    </submittedName>
</protein>